<evidence type="ECO:0000256" key="1">
    <source>
        <dbReference type="SAM" id="MobiDB-lite"/>
    </source>
</evidence>
<name>A0A6J7BUM1_9ZZZZ</name>
<feature type="compositionally biased region" description="Basic and acidic residues" evidence="1">
    <location>
        <begin position="59"/>
        <end position="69"/>
    </location>
</feature>
<dbReference type="EMBL" id="CAFBIZ010000085">
    <property type="protein sequence ID" value="CAB4849442.1"/>
    <property type="molecule type" value="Genomic_DNA"/>
</dbReference>
<sequence>MRGIEEALVVPGDRHDVVGVPVGALGAVGGCRIHDAHPAHHAVEFLRVAQPEVMSELMTQDRRARESVRPRHPAGSDSGADGAQPRDATTACQGLEVDEHVLARALDPANLGGNLVPEGEGRGDTAAGARSALGRHDGRVGGRSETDGACGDGRPVVVDAGVHHGRDGGGRHRRSASARRYDDHHENLVLGHGGGRCGRDRDNAGGGRRCREGWLGKDLDARDVGPGLGVGGIGSGGGRLSDRAGVSDAHRDRGALCDVVHA</sequence>
<dbReference type="AlphaFoldDB" id="A0A6J7BUM1"/>
<gene>
    <name evidence="2" type="ORF">UFOPK3268_00783</name>
</gene>
<reference evidence="2" key="1">
    <citation type="submission" date="2020-05" db="EMBL/GenBank/DDBJ databases">
        <authorList>
            <person name="Chiriac C."/>
            <person name="Salcher M."/>
            <person name="Ghai R."/>
            <person name="Kavagutti S V."/>
        </authorList>
    </citation>
    <scope>NUCLEOTIDE SEQUENCE</scope>
</reference>
<organism evidence="2">
    <name type="scientific">freshwater metagenome</name>
    <dbReference type="NCBI Taxonomy" id="449393"/>
    <lineage>
        <taxon>unclassified sequences</taxon>
        <taxon>metagenomes</taxon>
        <taxon>ecological metagenomes</taxon>
    </lineage>
</organism>
<dbReference type="PROSITE" id="PS51257">
    <property type="entry name" value="PROKAR_LIPOPROTEIN"/>
    <property type="match status" value="1"/>
</dbReference>
<feature type="compositionally biased region" description="Basic and acidic residues" evidence="1">
    <location>
        <begin position="134"/>
        <end position="146"/>
    </location>
</feature>
<protein>
    <submittedName>
        <fullName evidence="2">Unannotated protein</fullName>
    </submittedName>
</protein>
<feature type="region of interest" description="Disordered" evidence="1">
    <location>
        <begin position="57"/>
        <end position="87"/>
    </location>
</feature>
<evidence type="ECO:0000313" key="2">
    <source>
        <dbReference type="EMBL" id="CAB4849442.1"/>
    </source>
</evidence>
<feature type="region of interest" description="Disordered" evidence="1">
    <location>
        <begin position="113"/>
        <end position="180"/>
    </location>
</feature>
<feature type="compositionally biased region" description="Basic and acidic residues" evidence="1">
    <location>
        <begin position="161"/>
        <end position="170"/>
    </location>
</feature>
<accession>A0A6J7BUM1</accession>
<proteinExistence type="predicted"/>